<organism evidence="1">
    <name type="scientific">Anguilla anguilla</name>
    <name type="common">European freshwater eel</name>
    <name type="synonym">Muraena anguilla</name>
    <dbReference type="NCBI Taxonomy" id="7936"/>
    <lineage>
        <taxon>Eukaryota</taxon>
        <taxon>Metazoa</taxon>
        <taxon>Chordata</taxon>
        <taxon>Craniata</taxon>
        <taxon>Vertebrata</taxon>
        <taxon>Euteleostomi</taxon>
        <taxon>Actinopterygii</taxon>
        <taxon>Neopterygii</taxon>
        <taxon>Teleostei</taxon>
        <taxon>Anguilliformes</taxon>
        <taxon>Anguillidae</taxon>
        <taxon>Anguilla</taxon>
    </lineage>
</organism>
<dbReference type="AlphaFoldDB" id="A0A0E9PJG5"/>
<protein>
    <submittedName>
        <fullName evidence="1">Uncharacterized protein</fullName>
    </submittedName>
</protein>
<reference evidence="1" key="2">
    <citation type="journal article" date="2015" name="Fish Shellfish Immunol.">
        <title>Early steps in the European eel (Anguilla anguilla)-Vibrio vulnificus interaction in the gills: Role of the RtxA13 toxin.</title>
        <authorList>
            <person name="Callol A."/>
            <person name="Pajuelo D."/>
            <person name="Ebbesson L."/>
            <person name="Teles M."/>
            <person name="MacKenzie S."/>
            <person name="Amaro C."/>
        </authorList>
    </citation>
    <scope>NUCLEOTIDE SEQUENCE</scope>
</reference>
<reference evidence="1" key="1">
    <citation type="submission" date="2014-11" db="EMBL/GenBank/DDBJ databases">
        <authorList>
            <person name="Amaro Gonzalez C."/>
        </authorList>
    </citation>
    <scope>NUCLEOTIDE SEQUENCE</scope>
</reference>
<name>A0A0E9PJG5_ANGAN</name>
<proteinExistence type="predicted"/>
<accession>A0A0E9PJG5</accession>
<sequence length="60" mass="6709">MDLHLKYRTGDHCNYSKYTTAAILFGYRTGRLSDTSVLQDALYLVGLAYDCSSPSLCILI</sequence>
<evidence type="ECO:0000313" key="1">
    <source>
        <dbReference type="EMBL" id="JAH04674.1"/>
    </source>
</evidence>
<dbReference type="EMBL" id="GBXM01103903">
    <property type="protein sequence ID" value="JAH04674.1"/>
    <property type="molecule type" value="Transcribed_RNA"/>
</dbReference>